<gene>
    <name evidence="2" type="ORF">SPRG_01845</name>
</gene>
<sequence>MRQRVASMLDQTNFATLRTETLVLQQRFACESELRIALQRETNVPNQAMLRQRIASDEAVYKRAVRMVSQTPLLVYFLYTLEHPDVAVREMRIIDLERQLAERCKAITAKARAECEWAFVALSEVDDDATRAAYAAALATLGNTATGLEHLWRELSHMYTADPDVYAHLPPLAVQHLLDGFPLELMDGDAGMANDKWIRAILRCLDEALPADTRVFVLSVMGVQSSGKSTLLNSMFGVRLRTSVARCTRGVNLQLLACDHGGAYDYILLLDTEGIQSPEFVGVKGNVWRDNRMASVAILPADATIILTQGESTNTINDVLPIVLSAFANSELAAASGGHLRTKLYFAFSQIDVTQKNRMAKMLRVLVNCLRRSAEQIATVRQATATTFLHDFSADISDEATSAIRFFGLSQGQTTPPHDGPLPDFGDRLVRFRDYMHARAVEDEAWRARTFGELSKSLDLVWLCLQSADFELGFASAHERVMYDRLVQAMAGYTQALATIYSEAFDAVLQTMSADRAASKAPDGNRSHKYELLLARHVESAVGALDAVVATALGQNEFAKWAIAMEITWADKKRRQASHSERLVHTKVQHLFDCDAIMKAYKEELQAAIVDHNAKWGPETTMAAFDSIFDAILVKARKANPPLATLVPKLVHGVIHDSNIFTPDELRLLTSSDDDDPSMLQSALQAARNSVRGADVSRDAEVANAVRDRVCSDLADVDRYAENVALACVMHVKRLLGEMQLKPSERKVGLRALDATLKSELQQRQARWDAVNSVVANGSIST</sequence>
<dbReference type="VEuPathDB" id="FungiDB:SPRG_01845"/>
<dbReference type="Gene3D" id="3.40.50.300">
    <property type="entry name" value="P-loop containing nucleotide triphosphate hydrolases"/>
    <property type="match status" value="1"/>
</dbReference>
<dbReference type="Pfam" id="PF25683">
    <property type="entry name" value="URGCP_GTPase"/>
    <property type="match status" value="1"/>
</dbReference>
<dbReference type="PANTHER" id="PTHR22796:SF1">
    <property type="entry name" value="VWFA DOMAIN-CONTAINING PROTEIN"/>
    <property type="match status" value="1"/>
</dbReference>
<dbReference type="EMBL" id="KK583193">
    <property type="protein sequence ID" value="KDO33029.1"/>
    <property type="molecule type" value="Genomic_DNA"/>
</dbReference>
<proteinExistence type="predicted"/>
<dbReference type="PANTHER" id="PTHR22796">
    <property type="entry name" value="URG4-RELATED"/>
    <property type="match status" value="1"/>
</dbReference>
<dbReference type="InterPro" id="IPR030383">
    <property type="entry name" value="G_VLIG_dom"/>
</dbReference>
<dbReference type="Proteomes" id="UP000030745">
    <property type="component" value="Unassembled WGS sequence"/>
</dbReference>
<accession>A0A067CQQ0</accession>
<protein>
    <recommendedName>
        <fullName evidence="1">VLIG-type G domain-containing protein</fullName>
    </recommendedName>
</protein>
<dbReference type="GeneID" id="24124423"/>
<dbReference type="OrthoDB" id="1597724at2759"/>
<dbReference type="PROSITE" id="PS51717">
    <property type="entry name" value="G_VLIG"/>
    <property type="match status" value="1"/>
</dbReference>
<evidence type="ECO:0000259" key="1">
    <source>
        <dbReference type="PROSITE" id="PS51717"/>
    </source>
</evidence>
<dbReference type="KEGG" id="spar:SPRG_01845"/>
<name>A0A067CQQ0_SAPPC</name>
<reference evidence="2 3" key="1">
    <citation type="journal article" date="2013" name="PLoS Genet.">
        <title>Distinctive expansion of potential virulence genes in the genome of the oomycete fish pathogen Saprolegnia parasitica.</title>
        <authorList>
            <person name="Jiang R.H."/>
            <person name="de Bruijn I."/>
            <person name="Haas B.J."/>
            <person name="Belmonte R."/>
            <person name="Lobach L."/>
            <person name="Christie J."/>
            <person name="van den Ackerveken G."/>
            <person name="Bottin A."/>
            <person name="Bulone V."/>
            <person name="Diaz-Moreno S.M."/>
            <person name="Dumas B."/>
            <person name="Fan L."/>
            <person name="Gaulin E."/>
            <person name="Govers F."/>
            <person name="Grenville-Briggs L.J."/>
            <person name="Horner N.R."/>
            <person name="Levin J.Z."/>
            <person name="Mammella M."/>
            <person name="Meijer H.J."/>
            <person name="Morris P."/>
            <person name="Nusbaum C."/>
            <person name="Oome S."/>
            <person name="Phillips A.J."/>
            <person name="van Rooyen D."/>
            <person name="Rzeszutek E."/>
            <person name="Saraiva M."/>
            <person name="Secombes C.J."/>
            <person name="Seidl M.F."/>
            <person name="Snel B."/>
            <person name="Stassen J.H."/>
            <person name="Sykes S."/>
            <person name="Tripathy S."/>
            <person name="van den Berg H."/>
            <person name="Vega-Arreguin J.C."/>
            <person name="Wawra S."/>
            <person name="Young S.K."/>
            <person name="Zeng Q."/>
            <person name="Dieguez-Uribeondo J."/>
            <person name="Russ C."/>
            <person name="Tyler B.M."/>
            <person name="van West P."/>
        </authorList>
    </citation>
    <scope>NUCLEOTIDE SEQUENCE [LARGE SCALE GENOMIC DNA]</scope>
    <source>
        <strain evidence="2 3">CBS 223.65</strain>
    </source>
</reference>
<feature type="domain" description="VLIG-type G" evidence="1">
    <location>
        <begin position="212"/>
        <end position="327"/>
    </location>
</feature>
<dbReference type="RefSeq" id="XP_012195801.1">
    <property type="nucleotide sequence ID" value="XM_012340411.1"/>
</dbReference>
<dbReference type="AlphaFoldDB" id="A0A067CQQ0"/>
<evidence type="ECO:0000313" key="2">
    <source>
        <dbReference type="EMBL" id="KDO33029.1"/>
    </source>
</evidence>
<dbReference type="SUPFAM" id="SSF52540">
    <property type="entry name" value="P-loop containing nucleoside triphosphate hydrolases"/>
    <property type="match status" value="1"/>
</dbReference>
<evidence type="ECO:0000313" key="3">
    <source>
        <dbReference type="Proteomes" id="UP000030745"/>
    </source>
</evidence>
<dbReference type="InterPro" id="IPR027417">
    <property type="entry name" value="P-loop_NTPase"/>
</dbReference>
<keyword evidence="3" id="KW-1185">Reference proteome</keyword>
<organism evidence="2 3">
    <name type="scientific">Saprolegnia parasitica (strain CBS 223.65)</name>
    <dbReference type="NCBI Taxonomy" id="695850"/>
    <lineage>
        <taxon>Eukaryota</taxon>
        <taxon>Sar</taxon>
        <taxon>Stramenopiles</taxon>
        <taxon>Oomycota</taxon>
        <taxon>Saprolegniomycetes</taxon>
        <taxon>Saprolegniales</taxon>
        <taxon>Saprolegniaceae</taxon>
        <taxon>Saprolegnia</taxon>
    </lineage>
</organism>
<dbReference type="GO" id="GO:0005525">
    <property type="term" value="F:GTP binding"/>
    <property type="evidence" value="ECO:0007669"/>
    <property type="project" value="InterPro"/>
</dbReference>